<keyword evidence="1" id="KW-1133">Transmembrane helix</keyword>
<organism evidence="2 3">
    <name type="scientific">Alysiella filiformis DSM 16848</name>
    <dbReference type="NCBI Taxonomy" id="1120981"/>
    <lineage>
        <taxon>Bacteria</taxon>
        <taxon>Pseudomonadati</taxon>
        <taxon>Pseudomonadota</taxon>
        <taxon>Betaproteobacteria</taxon>
        <taxon>Neisseriales</taxon>
        <taxon>Neisseriaceae</taxon>
        <taxon>Alysiella</taxon>
    </lineage>
</organism>
<dbReference type="Proteomes" id="UP000219669">
    <property type="component" value="Unassembled WGS sequence"/>
</dbReference>
<feature type="transmembrane region" description="Helical" evidence="1">
    <location>
        <begin position="20"/>
        <end position="41"/>
    </location>
</feature>
<keyword evidence="1" id="KW-0472">Membrane</keyword>
<reference evidence="2 3" key="1">
    <citation type="submission" date="2017-09" db="EMBL/GenBank/DDBJ databases">
        <authorList>
            <person name="Ehlers B."/>
            <person name="Leendertz F.H."/>
        </authorList>
    </citation>
    <scope>NUCLEOTIDE SEQUENCE [LARGE SCALE GENOMIC DNA]</scope>
    <source>
        <strain evidence="2 3">DSM 16848</strain>
    </source>
</reference>
<dbReference type="AlphaFoldDB" id="A0A286EA54"/>
<sequence length="94" mass="10577">MNSTNNQQPTNDNLKLADYYLGFLRNLTPTTIFAIFGISLFKQNHTCIGIILLIISILILLVNIYEFTGKLDKSEQESPKIIKNPIAIPISIII</sequence>
<evidence type="ECO:0000256" key="1">
    <source>
        <dbReference type="SAM" id="Phobius"/>
    </source>
</evidence>
<accession>A0A286EA54</accession>
<keyword evidence="3" id="KW-1185">Reference proteome</keyword>
<dbReference type="EMBL" id="OCNF01000006">
    <property type="protein sequence ID" value="SOD67766.1"/>
    <property type="molecule type" value="Genomic_DNA"/>
</dbReference>
<dbReference type="RefSeq" id="WP_097114080.1">
    <property type="nucleotide sequence ID" value="NZ_CP083931.1"/>
</dbReference>
<keyword evidence="1" id="KW-0812">Transmembrane</keyword>
<protein>
    <submittedName>
        <fullName evidence="2">Uncharacterized protein</fullName>
    </submittedName>
</protein>
<evidence type="ECO:0000313" key="2">
    <source>
        <dbReference type="EMBL" id="SOD67766.1"/>
    </source>
</evidence>
<feature type="transmembrane region" description="Helical" evidence="1">
    <location>
        <begin position="48"/>
        <end position="65"/>
    </location>
</feature>
<gene>
    <name evidence="2" type="ORF">SAMN02746062_01027</name>
</gene>
<proteinExistence type="predicted"/>
<evidence type="ECO:0000313" key="3">
    <source>
        <dbReference type="Proteomes" id="UP000219669"/>
    </source>
</evidence>
<name>A0A286EA54_9NEIS</name>